<gene>
    <name evidence="1" type="ORF">DF051_18115</name>
</gene>
<proteinExistence type="predicted"/>
<reference evidence="1 2" key="1">
    <citation type="submission" date="2018-08" db="EMBL/GenBank/DDBJ databases">
        <title>Comparative analysis of Burkholderia isolates from Puerto Rico.</title>
        <authorList>
            <person name="Hall C."/>
            <person name="Sahl J."/>
            <person name="Wagner D."/>
        </authorList>
    </citation>
    <scope>NUCLEOTIDE SEQUENCE [LARGE SCALE GENOMIC DNA]</scope>
    <source>
        <strain evidence="1 2">Bp9025</strain>
    </source>
</reference>
<dbReference type="EMBL" id="QTQV01000010">
    <property type="protein sequence ID" value="RQT14231.1"/>
    <property type="molecule type" value="Genomic_DNA"/>
</dbReference>
<accession>A0A3N8PRL0</accession>
<dbReference type="AlphaFoldDB" id="A0A3N8PRL0"/>
<organism evidence="1 2">
    <name type="scientific">Burkholderia contaminans</name>
    <dbReference type="NCBI Taxonomy" id="488447"/>
    <lineage>
        <taxon>Bacteria</taxon>
        <taxon>Pseudomonadati</taxon>
        <taxon>Pseudomonadota</taxon>
        <taxon>Betaproteobacteria</taxon>
        <taxon>Burkholderiales</taxon>
        <taxon>Burkholderiaceae</taxon>
        <taxon>Burkholderia</taxon>
        <taxon>Burkholderia cepacia complex</taxon>
    </lineage>
</organism>
<protein>
    <submittedName>
        <fullName evidence="1">Uncharacterized protein</fullName>
    </submittedName>
</protein>
<evidence type="ECO:0000313" key="1">
    <source>
        <dbReference type="EMBL" id="RQT14231.1"/>
    </source>
</evidence>
<sequence>MRTGIGRRPAIGDRRSAIGDRRSAIGVCDRARIVHRQPHDARCTMHERMIPRSGAGGAMHAVNCTDAHALIEVMSKRRGCD</sequence>
<evidence type="ECO:0000313" key="2">
    <source>
        <dbReference type="Proteomes" id="UP000277921"/>
    </source>
</evidence>
<comment type="caution">
    <text evidence="1">The sequence shown here is derived from an EMBL/GenBank/DDBJ whole genome shotgun (WGS) entry which is preliminary data.</text>
</comment>
<dbReference type="Proteomes" id="UP000277921">
    <property type="component" value="Unassembled WGS sequence"/>
</dbReference>
<name>A0A3N8PRL0_9BURK</name>